<evidence type="ECO:0000256" key="1">
    <source>
        <dbReference type="SAM" id="MobiDB-lite"/>
    </source>
</evidence>
<comment type="caution">
    <text evidence="2">The sequence shown here is derived from an EMBL/GenBank/DDBJ whole genome shotgun (WGS) entry which is preliminary data.</text>
</comment>
<name>A0AAW1WW39_RUBAR</name>
<dbReference type="EMBL" id="JBEDUW010000005">
    <property type="protein sequence ID" value="KAK9929000.1"/>
    <property type="molecule type" value="Genomic_DNA"/>
</dbReference>
<reference evidence="2 3" key="1">
    <citation type="journal article" date="2023" name="G3 (Bethesda)">
        <title>A chromosome-length genome assembly and annotation of blackberry (Rubus argutus, cv. 'Hillquist').</title>
        <authorList>
            <person name="Bruna T."/>
            <person name="Aryal R."/>
            <person name="Dudchenko O."/>
            <person name="Sargent D.J."/>
            <person name="Mead D."/>
            <person name="Buti M."/>
            <person name="Cavallini A."/>
            <person name="Hytonen T."/>
            <person name="Andres J."/>
            <person name="Pham M."/>
            <person name="Weisz D."/>
            <person name="Mascagni F."/>
            <person name="Usai G."/>
            <person name="Natali L."/>
            <person name="Bassil N."/>
            <person name="Fernandez G.E."/>
            <person name="Lomsadze A."/>
            <person name="Armour M."/>
            <person name="Olukolu B."/>
            <person name="Poorten T."/>
            <person name="Britton C."/>
            <person name="Davik J."/>
            <person name="Ashrafi H."/>
            <person name="Aiden E.L."/>
            <person name="Borodovsky M."/>
            <person name="Worthington M."/>
        </authorList>
    </citation>
    <scope>NUCLEOTIDE SEQUENCE [LARGE SCALE GENOMIC DNA]</scope>
    <source>
        <strain evidence="2">PI 553951</strain>
    </source>
</reference>
<evidence type="ECO:0000313" key="2">
    <source>
        <dbReference type="EMBL" id="KAK9929000.1"/>
    </source>
</evidence>
<dbReference type="AlphaFoldDB" id="A0AAW1WW39"/>
<sequence length="130" mass="14803">MRPLPYLNPQIQILQNKQKTQSPKNYLCPSSNQIHQNPTRAYPKDQIEPRAQPTDAVDPLLPWRRRPRPHKQQTPRLAIIDAVLLSSHFRTASPLPPLKSSPAAQATTAHCRVDPVSLLSTNPARRRRRS</sequence>
<feature type="region of interest" description="Disordered" evidence="1">
    <location>
        <begin position="93"/>
        <end position="130"/>
    </location>
</feature>
<dbReference type="Proteomes" id="UP001457282">
    <property type="component" value="Unassembled WGS sequence"/>
</dbReference>
<feature type="compositionally biased region" description="Basic residues" evidence="1">
    <location>
        <begin position="63"/>
        <end position="73"/>
    </location>
</feature>
<accession>A0AAW1WW39</accession>
<proteinExistence type="predicted"/>
<feature type="compositionally biased region" description="Polar residues" evidence="1">
    <location>
        <begin position="15"/>
        <end position="39"/>
    </location>
</feature>
<keyword evidence="3" id="KW-1185">Reference proteome</keyword>
<feature type="region of interest" description="Disordered" evidence="1">
    <location>
        <begin position="15"/>
        <end position="75"/>
    </location>
</feature>
<evidence type="ECO:0000313" key="3">
    <source>
        <dbReference type="Proteomes" id="UP001457282"/>
    </source>
</evidence>
<organism evidence="2 3">
    <name type="scientific">Rubus argutus</name>
    <name type="common">Southern blackberry</name>
    <dbReference type="NCBI Taxonomy" id="59490"/>
    <lineage>
        <taxon>Eukaryota</taxon>
        <taxon>Viridiplantae</taxon>
        <taxon>Streptophyta</taxon>
        <taxon>Embryophyta</taxon>
        <taxon>Tracheophyta</taxon>
        <taxon>Spermatophyta</taxon>
        <taxon>Magnoliopsida</taxon>
        <taxon>eudicotyledons</taxon>
        <taxon>Gunneridae</taxon>
        <taxon>Pentapetalae</taxon>
        <taxon>rosids</taxon>
        <taxon>fabids</taxon>
        <taxon>Rosales</taxon>
        <taxon>Rosaceae</taxon>
        <taxon>Rosoideae</taxon>
        <taxon>Rosoideae incertae sedis</taxon>
        <taxon>Rubus</taxon>
    </lineage>
</organism>
<gene>
    <name evidence="2" type="ORF">M0R45_026111</name>
</gene>
<protein>
    <submittedName>
        <fullName evidence="2">Uncharacterized protein</fullName>
    </submittedName>
</protein>